<dbReference type="InterPro" id="IPR050866">
    <property type="entry name" value="CNG_cation_channel"/>
</dbReference>
<reference evidence="7" key="1">
    <citation type="submission" date="2018-11" db="EMBL/GenBank/DDBJ databases">
        <authorList>
            <consortium name="Pathogen Informatics"/>
        </authorList>
    </citation>
    <scope>NUCLEOTIDE SEQUENCE</scope>
</reference>
<feature type="transmembrane region" description="Helical" evidence="5">
    <location>
        <begin position="42"/>
        <end position="64"/>
    </location>
</feature>
<keyword evidence="4 5" id="KW-0472">Membrane</keyword>
<dbReference type="EMBL" id="CAAALY010001199">
    <property type="protein sequence ID" value="VEL07181.1"/>
    <property type="molecule type" value="Genomic_DNA"/>
</dbReference>
<dbReference type="GO" id="GO:0030553">
    <property type="term" value="F:cGMP binding"/>
    <property type="evidence" value="ECO:0007669"/>
    <property type="project" value="TreeGrafter"/>
</dbReference>
<dbReference type="SUPFAM" id="SSF81324">
    <property type="entry name" value="Voltage-gated potassium channels"/>
    <property type="match status" value="1"/>
</dbReference>
<keyword evidence="8" id="KW-1185">Reference proteome</keyword>
<dbReference type="PANTHER" id="PTHR45638">
    <property type="entry name" value="CYCLIC NUCLEOTIDE-GATED CATION CHANNEL SUBUNIT A"/>
    <property type="match status" value="1"/>
</dbReference>
<evidence type="ECO:0000313" key="7">
    <source>
        <dbReference type="EMBL" id="VEL07181.1"/>
    </source>
</evidence>
<keyword evidence="2 5" id="KW-0812">Transmembrane</keyword>
<evidence type="ECO:0000256" key="1">
    <source>
        <dbReference type="ARBA" id="ARBA00004141"/>
    </source>
</evidence>
<dbReference type="InterPro" id="IPR003938">
    <property type="entry name" value="K_chnl_volt-dep_EAG/ELK/ERG"/>
</dbReference>
<dbReference type="GO" id="GO:0044877">
    <property type="term" value="F:protein-containing complex binding"/>
    <property type="evidence" value="ECO:0007669"/>
    <property type="project" value="TreeGrafter"/>
</dbReference>
<organism evidence="7 8">
    <name type="scientific">Protopolystoma xenopodis</name>
    <dbReference type="NCBI Taxonomy" id="117903"/>
    <lineage>
        <taxon>Eukaryota</taxon>
        <taxon>Metazoa</taxon>
        <taxon>Spiralia</taxon>
        <taxon>Lophotrochozoa</taxon>
        <taxon>Platyhelminthes</taxon>
        <taxon>Monogenea</taxon>
        <taxon>Polyopisthocotylea</taxon>
        <taxon>Polystomatidea</taxon>
        <taxon>Polystomatidae</taxon>
        <taxon>Protopolystoma</taxon>
    </lineage>
</organism>
<feature type="transmembrane region" description="Helical" evidence="5">
    <location>
        <begin position="144"/>
        <end position="168"/>
    </location>
</feature>
<proteinExistence type="predicted"/>
<dbReference type="GO" id="GO:0005223">
    <property type="term" value="F:intracellularly cGMP-activated cation channel activity"/>
    <property type="evidence" value="ECO:0007669"/>
    <property type="project" value="TreeGrafter"/>
</dbReference>
<evidence type="ECO:0000313" key="8">
    <source>
        <dbReference type="Proteomes" id="UP000784294"/>
    </source>
</evidence>
<feature type="transmembrane region" description="Helical" evidence="5">
    <location>
        <begin position="12"/>
        <end position="30"/>
    </location>
</feature>
<protein>
    <recommendedName>
        <fullName evidence="6">Ion transport domain-containing protein</fullName>
    </recommendedName>
</protein>
<dbReference type="GO" id="GO:0005222">
    <property type="term" value="F:intracellularly cAMP-activated cation channel activity"/>
    <property type="evidence" value="ECO:0007669"/>
    <property type="project" value="TreeGrafter"/>
</dbReference>
<dbReference type="AlphaFoldDB" id="A0A3S5FBM8"/>
<dbReference type="PANTHER" id="PTHR45638:SF11">
    <property type="entry name" value="CYCLIC NUCLEOTIDE-GATED CATION CHANNEL SUBUNIT A"/>
    <property type="match status" value="1"/>
</dbReference>
<dbReference type="Pfam" id="PF00520">
    <property type="entry name" value="Ion_trans"/>
    <property type="match status" value="1"/>
</dbReference>
<comment type="caution">
    <text evidence="7">The sequence shown here is derived from an EMBL/GenBank/DDBJ whole genome shotgun (WGS) entry which is preliminary data.</text>
</comment>
<feature type="transmembrane region" description="Helical" evidence="5">
    <location>
        <begin position="91"/>
        <end position="117"/>
    </location>
</feature>
<dbReference type="GO" id="GO:0005886">
    <property type="term" value="C:plasma membrane"/>
    <property type="evidence" value="ECO:0007669"/>
    <property type="project" value="TreeGrafter"/>
</dbReference>
<evidence type="ECO:0000256" key="2">
    <source>
        <dbReference type="ARBA" id="ARBA00022692"/>
    </source>
</evidence>
<dbReference type="Proteomes" id="UP000784294">
    <property type="component" value="Unassembled WGS sequence"/>
</dbReference>
<evidence type="ECO:0000259" key="6">
    <source>
        <dbReference type="Pfam" id="PF00520"/>
    </source>
</evidence>
<dbReference type="GO" id="GO:0017071">
    <property type="term" value="C:intracellular cyclic nucleotide activated cation channel complex"/>
    <property type="evidence" value="ECO:0007669"/>
    <property type="project" value="TreeGrafter"/>
</dbReference>
<gene>
    <name evidence="7" type="ORF">PXEA_LOCUS621</name>
</gene>
<dbReference type="Gene3D" id="1.10.287.70">
    <property type="match status" value="1"/>
</dbReference>
<feature type="domain" description="Ion transport" evidence="6">
    <location>
        <begin position="13"/>
        <end position="264"/>
    </location>
</feature>
<evidence type="ECO:0000256" key="5">
    <source>
        <dbReference type="SAM" id="Phobius"/>
    </source>
</evidence>
<comment type="subcellular location">
    <subcellularLocation>
        <location evidence="1">Membrane</location>
        <topology evidence="1">Multi-pass membrane protein</topology>
    </subcellularLocation>
</comment>
<dbReference type="OrthoDB" id="421226at2759"/>
<name>A0A3S5FBM8_9PLAT</name>
<evidence type="ECO:0000256" key="3">
    <source>
        <dbReference type="ARBA" id="ARBA00022989"/>
    </source>
</evidence>
<dbReference type="PRINTS" id="PR01463">
    <property type="entry name" value="EAGCHANLFMLY"/>
</dbReference>
<accession>A0A3S5FBM8</accession>
<evidence type="ECO:0000256" key="4">
    <source>
        <dbReference type="ARBA" id="ARBA00023136"/>
    </source>
</evidence>
<feature type="transmembrane region" description="Helical" evidence="5">
    <location>
        <begin position="233"/>
        <end position="255"/>
    </location>
</feature>
<sequence>MVVDTSQEGYYQWLGLITITVIFNAIVLPMRASFEQFHRLNYVAWMSIDMCIDIIYLMDIFVGIRTGYLDQGLLVRDTALLRRMYLHRRDFFMDLVSILPTDVAYMLPGLSIQSAWVRMNRLIKIYRLFEFVDRTETRTSFPNLFRISTLTIYILVLIHLNACIYFAFSTSTGLGSNSFVYPPHPSDEVSESQFNLTERWNTLYSKYVYSFYWSTLILTTIGETPRPVQDSEYIFITIDFLVGVLIFATVVGNVGSMITNMNATKTEFQNKMDDVKRYVQKLDPVILISKAINRICV</sequence>
<keyword evidence="3 5" id="KW-1133">Transmembrane helix</keyword>
<dbReference type="InterPro" id="IPR005821">
    <property type="entry name" value="Ion_trans_dom"/>
</dbReference>
<dbReference type="GO" id="GO:0005249">
    <property type="term" value="F:voltage-gated potassium channel activity"/>
    <property type="evidence" value="ECO:0007669"/>
    <property type="project" value="InterPro"/>
</dbReference>